<dbReference type="KEGG" id="kcm:ABWK59_00145"/>
<organism evidence="2">
    <name type="scientific">Kitasatospora camelliae</name>
    <dbReference type="NCBI Taxonomy" id="3156397"/>
    <lineage>
        <taxon>Bacteria</taxon>
        <taxon>Bacillati</taxon>
        <taxon>Actinomycetota</taxon>
        <taxon>Actinomycetes</taxon>
        <taxon>Kitasatosporales</taxon>
        <taxon>Streptomycetaceae</taxon>
        <taxon>Kitasatospora</taxon>
    </lineage>
</organism>
<gene>
    <name evidence="2" type="ORF">ABWK59_00145</name>
</gene>
<proteinExistence type="predicted"/>
<evidence type="ECO:0008006" key="3">
    <source>
        <dbReference type="Google" id="ProtNLM"/>
    </source>
</evidence>
<keyword evidence="1" id="KW-1133">Transmembrane helix</keyword>
<dbReference type="AlphaFoldDB" id="A0AAU8JNT7"/>
<dbReference type="RefSeq" id="WP_354637092.1">
    <property type="nucleotide sequence ID" value="NZ_CP159872.1"/>
</dbReference>
<evidence type="ECO:0000313" key="2">
    <source>
        <dbReference type="EMBL" id="XCM77475.1"/>
    </source>
</evidence>
<sequence length="80" mass="8783">MVGTVLVLFVLPSFFTETHRLAADLLHAMPYPAFQRLARITLAGPRPTHHPATVAGAWITYALWPLAVTLATAVAPRRDH</sequence>
<reference evidence="2" key="1">
    <citation type="submission" date="2024-06" db="EMBL/GenBank/DDBJ databases">
        <title>The genome sequences of Kitasatospora sp. strain HUAS MG31.</title>
        <authorList>
            <person name="Mo P."/>
        </authorList>
    </citation>
    <scope>NUCLEOTIDE SEQUENCE</scope>
    <source>
        <strain evidence="2">HUAS MG31</strain>
    </source>
</reference>
<feature type="transmembrane region" description="Helical" evidence="1">
    <location>
        <begin position="52"/>
        <end position="75"/>
    </location>
</feature>
<evidence type="ECO:0000256" key="1">
    <source>
        <dbReference type="SAM" id="Phobius"/>
    </source>
</evidence>
<protein>
    <recommendedName>
        <fullName evidence="3">ABC-2 type transport system permease protein</fullName>
    </recommendedName>
</protein>
<keyword evidence="1" id="KW-0472">Membrane</keyword>
<keyword evidence="1" id="KW-0812">Transmembrane</keyword>
<dbReference type="EMBL" id="CP159872">
    <property type="protein sequence ID" value="XCM77475.1"/>
    <property type="molecule type" value="Genomic_DNA"/>
</dbReference>
<name>A0AAU8JNT7_9ACTN</name>
<accession>A0AAU8JNT7</accession>